<proteinExistence type="predicted"/>
<keyword evidence="3" id="KW-1185">Reference proteome</keyword>
<dbReference type="AlphaFoldDB" id="A0AAV9BAT3"/>
<keyword evidence="1" id="KW-1133">Transmembrane helix</keyword>
<feature type="transmembrane region" description="Helical" evidence="1">
    <location>
        <begin position="208"/>
        <end position="226"/>
    </location>
</feature>
<gene>
    <name evidence="2" type="ORF">QJS04_geneDACA017349</name>
</gene>
<sequence length="357" mass="39193">MAGIRTLFMRSFGAAFNPTAKMPSVRLRNSYMIFSRNFHILPRSSCLNPIPMRFVKDQPFLGFLGNMNTNMMPNSANTGLLYNKSDSTRLFSTGSFHKSGFANNSLHSRGSLFSFCMTDKLTNRTYASYTGKTDGPHGLDIPPADTLGESAVKSSDISGNEWVSSLKHAYQSVVDAAVYTGKKSKEVSDEFTPYVQQFFESHPYMKDVIVPVGGTVVGTALAWLVMPRVLRRLHKYTVQGPVALFGNMPPEKVSYEKSMWSALEDPARYLITFMAFSQLWKTNVFSHSLSNRSIASPDRERLLAFDKISSVGLVVLGLMGFAEACGVAVQSILTVGGIGAATAVILISKPKINVFDA</sequence>
<comment type="caution">
    <text evidence="2">The sequence shown here is derived from an EMBL/GenBank/DDBJ whole genome shotgun (WGS) entry which is preliminary data.</text>
</comment>
<keyword evidence="1" id="KW-0472">Membrane</keyword>
<reference evidence="2" key="2">
    <citation type="submission" date="2023-06" db="EMBL/GenBank/DDBJ databases">
        <authorList>
            <person name="Ma L."/>
            <person name="Liu K.-W."/>
            <person name="Li Z."/>
            <person name="Hsiao Y.-Y."/>
            <person name="Qi Y."/>
            <person name="Fu T."/>
            <person name="Tang G."/>
            <person name="Zhang D."/>
            <person name="Sun W.-H."/>
            <person name="Liu D.-K."/>
            <person name="Li Y."/>
            <person name="Chen G.-Z."/>
            <person name="Liu X.-D."/>
            <person name="Liao X.-Y."/>
            <person name="Jiang Y.-T."/>
            <person name="Yu X."/>
            <person name="Hao Y."/>
            <person name="Huang J."/>
            <person name="Zhao X.-W."/>
            <person name="Ke S."/>
            <person name="Chen Y.-Y."/>
            <person name="Wu W.-L."/>
            <person name="Hsu J.-L."/>
            <person name="Lin Y.-F."/>
            <person name="Huang M.-D."/>
            <person name="Li C.-Y."/>
            <person name="Huang L."/>
            <person name="Wang Z.-W."/>
            <person name="Zhao X."/>
            <person name="Zhong W.-Y."/>
            <person name="Peng D.-H."/>
            <person name="Ahmad S."/>
            <person name="Lan S."/>
            <person name="Zhang J.-S."/>
            <person name="Tsai W.-C."/>
            <person name="Van De Peer Y."/>
            <person name="Liu Z.-J."/>
        </authorList>
    </citation>
    <scope>NUCLEOTIDE SEQUENCE</scope>
    <source>
        <strain evidence="2">SCP</strain>
        <tissue evidence="2">Leaves</tissue>
    </source>
</reference>
<evidence type="ECO:0000256" key="1">
    <source>
        <dbReference type="SAM" id="Phobius"/>
    </source>
</evidence>
<keyword evidence="1" id="KW-0812">Transmembrane</keyword>
<dbReference type="PANTHER" id="PTHR30566">
    <property type="entry name" value="YNAI-RELATED MECHANOSENSITIVE ION CHANNEL"/>
    <property type="match status" value="1"/>
</dbReference>
<dbReference type="PANTHER" id="PTHR30566:SF5">
    <property type="entry name" value="MECHANOSENSITIVE ION CHANNEL PROTEIN 1, MITOCHONDRIAL-RELATED"/>
    <property type="match status" value="1"/>
</dbReference>
<evidence type="ECO:0000313" key="3">
    <source>
        <dbReference type="Proteomes" id="UP001179952"/>
    </source>
</evidence>
<reference evidence="2" key="1">
    <citation type="journal article" date="2023" name="Nat. Commun.">
        <title>Diploid and tetraploid genomes of Acorus and the evolution of monocots.</title>
        <authorList>
            <person name="Ma L."/>
            <person name="Liu K.W."/>
            <person name="Li Z."/>
            <person name="Hsiao Y.Y."/>
            <person name="Qi Y."/>
            <person name="Fu T."/>
            <person name="Tang G.D."/>
            <person name="Zhang D."/>
            <person name="Sun W.H."/>
            <person name="Liu D.K."/>
            <person name="Li Y."/>
            <person name="Chen G.Z."/>
            <person name="Liu X.D."/>
            <person name="Liao X.Y."/>
            <person name="Jiang Y.T."/>
            <person name="Yu X."/>
            <person name="Hao Y."/>
            <person name="Huang J."/>
            <person name="Zhao X.W."/>
            <person name="Ke S."/>
            <person name="Chen Y.Y."/>
            <person name="Wu W.L."/>
            <person name="Hsu J.L."/>
            <person name="Lin Y.F."/>
            <person name="Huang M.D."/>
            <person name="Li C.Y."/>
            <person name="Huang L."/>
            <person name="Wang Z.W."/>
            <person name="Zhao X."/>
            <person name="Zhong W.Y."/>
            <person name="Peng D.H."/>
            <person name="Ahmad S."/>
            <person name="Lan S."/>
            <person name="Zhang J.S."/>
            <person name="Tsai W.C."/>
            <person name="Van de Peer Y."/>
            <person name="Liu Z.J."/>
        </authorList>
    </citation>
    <scope>NUCLEOTIDE SEQUENCE</scope>
    <source>
        <strain evidence="2">SCP</strain>
    </source>
</reference>
<evidence type="ECO:0000313" key="2">
    <source>
        <dbReference type="EMBL" id="KAK1273445.1"/>
    </source>
</evidence>
<protein>
    <submittedName>
        <fullName evidence="2">Uncharacterized protein</fullName>
    </submittedName>
</protein>
<name>A0AAV9BAT3_ACOGR</name>
<accession>A0AAV9BAT3</accession>
<feature type="transmembrane region" description="Helical" evidence="1">
    <location>
        <begin position="302"/>
        <end position="321"/>
    </location>
</feature>
<feature type="transmembrane region" description="Helical" evidence="1">
    <location>
        <begin position="327"/>
        <end position="347"/>
    </location>
</feature>
<dbReference type="EMBL" id="JAUJYN010000004">
    <property type="protein sequence ID" value="KAK1273445.1"/>
    <property type="molecule type" value="Genomic_DNA"/>
</dbReference>
<organism evidence="2 3">
    <name type="scientific">Acorus gramineus</name>
    <name type="common">Dwarf sweet flag</name>
    <dbReference type="NCBI Taxonomy" id="55184"/>
    <lineage>
        <taxon>Eukaryota</taxon>
        <taxon>Viridiplantae</taxon>
        <taxon>Streptophyta</taxon>
        <taxon>Embryophyta</taxon>
        <taxon>Tracheophyta</taxon>
        <taxon>Spermatophyta</taxon>
        <taxon>Magnoliopsida</taxon>
        <taxon>Liliopsida</taxon>
        <taxon>Acoraceae</taxon>
        <taxon>Acorus</taxon>
    </lineage>
</organism>
<dbReference type="Proteomes" id="UP001179952">
    <property type="component" value="Unassembled WGS sequence"/>
</dbReference>